<evidence type="ECO:0000256" key="7">
    <source>
        <dbReference type="ARBA" id="ARBA00022723"/>
    </source>
</evidence>
<keyword evidence="15" id="KW-0732">Signal</keyword>
<organism evidence="20 21">
    <name type="scientific">Neptunomonas phycophila</name>
    <dbReference type="NCBI Taxonomy" id="1572645"/>
    <lineage>
        <taxon>Bacteria</taxon>
        <taxon>Pseudomonadati</taxon>
        <taxon>Pseudomonadota</taxon>
        <taxon>Gammaproteobacteria</taxon>
        <taxon>Oceanospirillales</taxon>
        <taxon>Oceanospirillaceae</taxon>
        <taxon>Neptunomonas</taxon>
    </lineage>
</organism>
<dbReference type="InterPro" id="IPR032632">
    <property type="entry name" value="Peptidase_M16_M"/>
</dbReference>
<feature type="signal peptide" evidence="15">
    <location>
        <begin position="1"/>
        <end position="33"/>
    </location>
</feature>
<dbReference type="PROSITE" id="PS00143">
    <property type="entry name" value="INSULINASE"/>
    <property type="match status" value="1"/>
</dbReference>
<feature type="domain" description="Peptidase M16 C-terminal" evidence="17">
    <location>
        <begin position="217"/>
        <end position="394"/>
    </location>
</feature>
<evidence type="ECO:0000256" key="5">
    <source>
        <dbReference type="ARBA" id="ARBA00017565"/>
    </source>
</evidence>
<dbReference type="InterPro" id="IPR011249">
    <property type="entry name" value="Metalloenz_LuxS/M16"/>
</dbReference>
<dbReference type="Pfam" id="PF22456">
    <property type="entry name" value="PqqF-like_C_4"/>
    <property type="match status" value="1"/>
</dbReference>
<evidence type="ECO:0000256" key="13">
    <source>
        <dbReference type="ARBA" id="ARBA00033450"/>
    </source>
</evidence>
<evidence type="ECO:0000313" key="20">
    <source>
        <dbReference type="EMBL" id="MDO6454661.1"/>
    </source>
</evidence>
<comment type="caution">
    <text evidence="20">The sequence shown here is derived from an EMBL/GenBank/DDBJ whole genome shotgun (WGS) entry which is preliminary data.</text>
</comment>
<dbReference type="PANTHER" id="PTHR43690">
    <property type="entry name" value="NARDILYSIN"/>
    <property type="match status" value="1"/>
</dbReference>
<reference evidence="20" key="1">
    <citation type="submission" date="2023-07" db="EMBL/GenBank/DDBJ databases">
        <title>Genome content predicts the carbon catabolic preferences of heterotrophic bacteria.</title>
        <authorList>
            <person name="Gralka M."/>
        </authorList>
    </citation>
    <scope>NUCLEOTIDE SEQUENCE</scope>
    <source>
        <strain evidence="20">I2M16</strain>
    </source>
</reference>
<sequence>MSARCARVKQPLGVIYTIAVVALSLFISLPSQAAANLIKSPNDSRAYQVLTLPNQLEVLLISDPATSKAAVSMDVNIGSAANPKGREGLAHFLEHMLFLGTEKYPKAGEYQAFIQSHGGAHNAFTALENTNYFFDINANDLAPALDRFSQFFIHPLFSEEYTQRERNAVHSEYRAKIRDDNRRVYAATQQIMNPEHPASRFSVGNLETLNNENGQLRKDVVAFYNQYYSANQMKLAILGKQSLDQLTELAQQYFSAIPNKSTPEFTINTPLYDPSDLPIQINIQTLKDDYGLSLSFPMPSDRDYWETKPLSLISSMVGYEGDGSLLALLKSKGWANSLGASPGQSFDNESAFSVYIGLTPEGFNHKDEIVSLFFSYIASLKTQGISQALFNEEKLLSQQAFQFLDEREPIHYVTQLSQRMADQTYPIEDLLVAPYRLDRYDSDVIKRYITQITPENMVLALQANSLNSDQKAPYYNTPYQVIPLTSEQLATWSKAPTNPELFVRHTNPFIATDLSLKSATNESTQAQLVPTQLDTGVPGLALWHLHNTQFNVPKADVWFTLLSPVAREGADASVGLHLYTDLVNEQLNKLLYDAQMAGLSTQIYSHARGISVRISGYDQQIGRLLTPVVSALRHPELSSERFNRVKQDLLQSLSNADKETPYNQLFSAGYDFLLHDPNLHEQTVAAQSYTLEKLSALIDRFYQSVEVRVLANGNLLAPQALNLTRTIETQLSPVSLGEVAPDTSIVKIESEEQFTQAVPVKHKDHAVVQYLQTANATEKEAAAVTLINEIFSAPFYSQLRTEQQLGYIVFASPMTIRKQPGMALVVQSPSTDIQVIKERMDAFMQAFTQQLSELDETTLNRFKASVLSRINDQDRQLSDSTNRFWRDIDNQALSFDKRERLSAYISALTAPELKSIYEEMITRRLILQTLSTDPDL</sequence>
<dbReference type="GO" id="GO:0046872">
    <property type="term" value="F:metal ion binding"/>
    <property type="evidence" value="ECO:0007669"/>
    <property type="project" value="UniProtKB-KW"/>
</dbReference>
<dbReference type="GO" id="GO:0006508">
    <property type="term" value="P:proteolysis"/>
    <property type="evidence" value="ECO:0007669"/>
    <property type="project" value="UniProtKB-KW"/>
</dbReference>
<feature type="domain" description="Peptidase M16 middle/third" evidence="18">
    <location>
        <begin position="401"/>
        <end position="669"/>
    </location>
</feature>
<dbReference type="AlphaFoldDB" id="A0AAW7XJU3"/>
<dbReference type="Gene3D" id="3.30.830.10">
    <property type="entry name" value="Metalloenzyme, LuxS/M16 peptidase-like"/>
    <property type="match status" value="4"/>
</dbReference>
<dbReference type="Proteomes" id="UP001169862">
    <property type="component" value="Unassembled WGS sequence"/>
</dbReference>
<keyword evidence="6" id="KW-0645">Protease</keyword>
<evidence type="ECO:0000256" key="15">
    <source>
        <dbReference type="SAM" id="SignalP"/>
    </source>
</evidence>
<evidence type="ECO:0000259" key="19">
    <source>
        <dbReference type="Pfam" id="PF22456"/>
    </source>
</evidence>
<evidence type="ECO:0000259" key="16">
    <source>
        <dbReference type="Pfam" id="PF00675"/>
    </source>
</evidence>
<dbReference type="Pfam" id="PF00675">
    <property type="entry name" value="Peptidase_M16"/>
    <property type="match status" value="1"/>
</dbReference>
<evidence type="ECO:0000256" key="14">
    <source>
        <dbReference type="RuleBase" id="RU004447"/>
    </source>
</evidence>
<evidence type="ECO:0000256" key="3">
    <source>
        <dbReference type="ARBA" id="ARBA00007261"/>
    </source>
</evidence>
<feature type="chain" id="PRO_5043801624" description="Protease 3" evidence="15">
    <location>
        <begin position="34"/>
        <end position="936"/>
    </location>
</feature>
<proteinExistence type="inferred from homology"/>
<evidence type="ECO:0000259" key="17">
    <source>
        <dbReference type="Pfam" id="PF05193"/>
    </source>
</evidence>
<evidence type="ECO:0000256" key="9">
    <source>
        <dbReference type="ARBA" id="ARBA00022833"/>
    </source>
</evidence>
<gene>
    <name evidence="20" type="ORF">Q4490_13890</name>
</gene>
<evidence type="ECO:0000256" key="1">
    <source>
        <dbReference type="ARBA" id="ARBA00001947"/>
    </source>
</evidence>
<dbReference type="GO" id="GO:0004222">
    <property type="term" value="F:metalloendopeptidase activity"/>
    <property type="evidence" value="ECO:0007669"/>
    <property type="project" value="UniProtKB-EC"/>
</dbReference>
<feature type="domain" description="Coenzyme PQQ synthesis protein F-like C-terminal lobe" evidence="19">
    <location>
        <begin position="786"/>
        <end position="885"/>
    </location>
</feature>
<dbReference type="InterPro" id="IPR007863">
    <property type="entry name" value="Peptidase_M16_C"/>
</dbReference>
<evidence type="ECO:0000259" key="18">
    <source>
        <dbReference type="Pfam" id="PF16187"/>
    </source>
</evidence>
<keyword evidence="7" id="KW-0479">Metal-binding</keyword>
<name>A0AAW7XJU3_9GAMM</name>
<dbReference type="Pfam" id="PF05193">
    <property type="entry name" value="Peptidase_M16_C"/>
    <property type="match status" value="1"/>
</dbReference>
<evidence type="ECO:0000313" key="21">
    <source>
        <dbReference type="Proteomes" id="UP001169862"/>
    </source>
</evidence>
<evidence type="ECO:0000256" key="2">
    <source>
        <dbReference type="ARBA" id="ARBA00002184"/>
    </source>
</evidence>
<comment type="function">
    <text evidence="2">Endopeptidase that degrades small peptides of less than 7 kDa, such as glucagon and insulin.</text>
</comment>
<dbReference type="RefSeq" id="WP_303551424.1">
    <property type="nucleotide sequence ID" value="NZ_CAXHZV010000006.1"/>
</dbReference>
<dbReference type="EC" id="3.4.24.55" evidence="4"/>
<evidence type="ECO:0000256" key="4">
    <source>
        <dbReference type="ARBA" id="ARBA00012449"/>
    </source>
</evidence>
<dbReference type="FunFam" id="3.30.830.10:FF:000012">
    <property type="entry name" value="Protease 3"/>
    <property type="match status" value="1"/>
</dbReference>
<comment type="cofactor">
    <cofactor evidence="1">
        <name>Zn(2+)</name>
        <dbReference type="ChEBI" id="CHEBI:29105"/>
    </cofactor>
</comment>
<protein>
    <recommendedName>
        <fullName evidence="5">Protease 3</fullName>
        <ecNumber evidence="4">3.4.24.55</ecNumber>
    </recommendedName>
    <alternativeName>
        <fullName evidence="13">Pitrilysin</fullName>
    </alternativeName>
    <alternativeName>
        <fullName evidence="12">Protease III</fullName>
    </alternativeName>
    <alternativeName>
        <fullName evidence="11">Protease pi</fullName>
    </alternativeName>
</protein>
<dbReference type="PANTHER" id="PTHR43690:SF18">
    <property type="entry name" value="INSULIN-DEGRADING ENZYME-RELATED"/>
    <property type="match status" value="1"/>
</dbReference>
<keyword evidence="8" id="KW-0378">Hydrolase</keyword>
<dbReference type="GO" id="GO:0005737">
    <property type="term" value="C:cytoplasm"/>
    <property type="evidence" value="ECO:0007669"/>
    <property type="project" value="UniProtKB-ARBA"/>
</dbReference>
<evidence type="ECO:0000256" key="10">
    <source>
        <dbReference type="ARBA" id="ARBA00023049"/>
    </source>
</evidence>
<dbReference type="EMBL" id="JAUOPG010000009">
    <property type="protein sequence ID" value="MDO6454661.1"/>
    <property type="molecule type" value="Genomic_DNA"/>
</dbReference>
<dbReference type="InterPro" id="IPR001431">
    <property type="entry name" value="Pept_M16_Zn_BS"/>
</dbReference>
<dbReference type="InterPro" id="IPR054734">
    <property type="entry name" value="PqqF-like_C_4"/>
</dbReference>
<evidence type="ECO:0000256" key="12">
    <source>
        <dbReference type="ARBA" id="ARBA00031184"/>
    </source>
</evidence>
<evidence type="ECO:0000256" key="11">
    <source>
        <dbReference type="ARBA" id="ARBA00029597"/>
    </source>
</evidence>
<evidence type="ECO:0000256" key="6">
    <source>
        <dbReference type="ARBA" id="ARBA00022670"/>
    </source>
</evidence>
<keyword evidence="10" id="KW-0482">Metalloprotease</keyword>
<keyword evidence="9" id="KW-0862">Zinc</keyword>
<accession>A0AAW7XJU3</accession>
<dbReference type="Pfam" id="PF16187">
    <property type="entry name" value="Peptidase_M16_M"/>
    <property type="match status" value="1"/>
</dbReference>
<dbReference type="InterPro" id="IPR050626">
    <property type="entry name" value="Peptidase_M16"/>
</dbReference>
<dbReference type="SUPFAM" id="SSF63411">
    <property type="entry name" value="LuxS/MPP-like metallohydrolase"/>
    <property type="match status" value="4"/>
</dbReference>
<evidence type="ECO:0000256" key="8">
    <source>
        <dbReference type="ARBA" id="ARBA00022801"/>
    </source>
</evidence>
<comment type="similarity">
    <text evidence="3 14">Belongs to the peptidase M16 family.</text>
</comment>
<dbReference type="FunFam" id="3.30.830.10:FF:000005">
    <property type="entry name" value="nardilysin isoform X1"/>
    <property type="match status" value="1"/>
</dbReference>
<feature type="domain" description="Peptidase M16 N-terminal" evidence="16">
    <location>
        <begin position="58"/>
        <end position="177"/>
    </location>
</feature>
<dbReference type="InterPro" id="IPR011765">
    <property type="entry name" value="Pept_M16_N"/>
</dbReference>